<evidence type="ECO:0000256" key="1">
    <source>
        <dbReference type="SAM" id="Phobius"/>
    </source>
</evidence>
<evidence type="ECO:0000313" key="2">
    <source>
        <dbReference type="EMBL" id="GGB47225.1"/>
    </source>
</evidence>
<feature type="transmembrane region" description="Helical" evidence="1">
    <location>
        <begin position="110"/>
        <end position="132"/>
    </location>
</feature>
<reference evidence="2" key="2">
    <citation type="submission" date="2020-09" db="EMBL/GenBank/DDBJ databases">
        <authorList>
            <person name="Sun Q."/>
            <person name="Zhou Y."/>
        </authorList>
    </citation>
    <scope>NUCLEOTIDE SEQUENCE</scope>
    <source>
        <strain evidence="2">CGMCC 1.12426</strain>
    </source>
</reference>
<keyword evidence="1" id="KW-1133">Transmembrane helix</keyword>
<keyword evidence="1" id="KW-0812">Transmembrane</keyword>
<keyword evidence="1" id="KW-0472">Membrane</keyword>
<evidence type="ECO:0000313" key="3">
    <source>
        <dbReference type="Proteomes" id="UP000605148"/>
    </source>
</evidence>
<comment type="caution">
    <text evidence="2">The sequence shown here is derived from an EMBL/GenBank/DDBJ whole genome shotgun (WGS) entry which is preliminary data.</text>
</comment>
<reference evidence="2" key="1">
    <citation type="journal article" date="2014" name="Int. J. Syst. Evol. Microbiol.">
        <title>Complete genome sequence of Corynebacterium casei LMG S-19264T (=DSM 44701T), isolated from a smear-ripened cheese.</title>
        <authorList>
            <consortium name="US DOE Joint Genome Institute (JGI-PGF)"/>
            <person name="Walter F."/>
            <person name="Albersmeier A."/>
            <person name="Kalinowski J."/>
            <person name="Ruckert C."/>
        </authorList>
    </citation>
    <scope>NUCLEOTIDE SEQUENCE</scope>
    <source>
        <strain evidence="2">CGMCC 1.12426</strain>
    </source>
</reference>
<organism evidence="2 3">
    <name type="scientific">Roseibium aquae</name>
    <dbReference type="NCBI Taxonomy" id="1323746"/>
    <lineage>
        <taxon>Bacteria</taxon>
        <taxon>Pseudomonadati</taxon>
        <taxon>Pseudomonadota</taxon>
        <taxon>Alphaproteobacteria</taxon>
        <taxon>Hyphomicrobiales</taxon>
        <taxon>Stappiaceae</taxon>
        <taxon>Roseibium</taxon>
    </lineage>
</organism>
<dbReference type="Proteomes" id="UP000605148">
    <property type="component" value="Unassembled WGS sequence"/>
</dbReference>
<dbReference type="AlphaFoldDB" id="A0A916TIP3"/>
<sequence>MIIVLLSAGPPPGSEGYQTLRDTLSAISRYILLPSLGVALVSGLFSMAVHTPFMEMRWVWIKALMGILMFKGILTVDGVSADIGAMATRRLAGDGLPDRLLSETLFHEWALLWVMLVLCVANVVLGVWRPLFRRLRHRRTSMQA</sequence>
<feature type="transmembrane region" description="Helical" evidence="1">
    <location>
        <begin position="26"/>
        <end position="47"/>
    </location>
</feature>
<feature type="transmembrane region" description="Helical" evidence="1">
    <location>
        <begin position="59"/>
        <end position="76"/>
    </location>
</feature>
<protein>
    <submittedName>
        <fullName evidence="2">Uncharacterized protein</fullName>
    </submittedName>
</protein>
<proteinExistence type="predicted"/>
<dbReference type="EMBL" id="BMFA01000005">
    <property type="protein sequence ID" value="GGB47225.1"/>
    <property type="molecule type" value="Genomic_DNA"/>
</dbReference>
<keyword evidence="3" id="KW-1185">Reference proteome</keyword>
<accession>A0A916TIP3</accession>
<name>A0A916TIP3_9HYPH</name>
<gene>
    <name evidence="2" type="ORF">GCM10011316_19150</name>
</gene>